<feature type="region of interest" description="Disordered" evidence="1">
    <location>
        <begin position="1"/>
        <end position="71"/>
    </location>
</feature>
<evidence type="ECO:0000313" key="3">
    <source>
        <dbReference type="Proteomes" id="UP000013827"/>
    </source>
</evidence>
<reference evidence="2" key="2">
    <citation type="submission" date="2024-10" db="UniProtKB">
        <authorList>
            <consortium name="EnsemblProtists"/>
        </authorList>
    </citation>
    <scope>IDENTIFICATION</scope>
</reference>
<name>A0A0D3J5F8_EMIH1</name>
<dbReference type="GeneID" id="17264314"/>
<protein>
    <submittedName>
        <fullName evidence="2">Uncharacterized protein</fullName>
    </submittedName>
</protein>
<organism evidence="2 3">
    <name type="scientific">Emiliania huxleyi (strain CCMP1516)</name>
    <dbReference type="NCBI Taxonomy" id="280463"/>
    <lineage>
        <taxon>Eukaryota</taxon>
        <taxon>Haptista</taxon>
        <taxon>Haptophyta</taxon>
        <taxon>Prymnesiophyceae</taxon>
        <taxon>Isochrysidales</taxon>
        <taxon>Noelaerhabdaceae</taxon>
        <taxon>Emiliania</taxon>
    </lineage>
</organism>
<feature type="compositionally biased region" description="Basic and acidic residues" evidence="1">
    <location>
        <begin position="9"/>
        <end position="28"/>
    </location>
</feature>
<dbReference type="AlphaFoldDB" id="A0A0D3J5F8"/>
<evidence type="ECO:0000313" key="2">
    <source>
        <dbReference type="EnsemblProtists" id="EOD18743"/>
    </source>
</evidence>
<keyword evidence="3" id="KW-1185">Reference proteome</keyword>
<dbReference type="Proteomes" id="UP000013827">
    <property type="component" value="Unassembled WGS sequence"/>
</dbReference>
<proteinExistence type="predicted"/>
<dbReference type="KEGG" id="ehx:EMIHUDRAFT_209281"/>
<sequence>MHVALGAKEALDAGHDHRHEPRGHDRQWYHGARGHFAPPPGDKAHDAPGEAVPKEERPERRADHTELAEMPAEFERTRAQVRALRDKAWARALEQRASDLFDEMESDTEHHELSCHHSGNPPRDSLYGLSWLLLASEGPWLMALLYTLASAPGTTRAYCCRLAHQRLRRALRVNQLFAHGPAPST</sequence>
<reference evidence="3" key="1">
    <citation type="journal article" date="2013" name="Nature">
        <title>Pan genome of the phytoplankton Emiliania underpins its global distribution.</title>
        <authorList>
            <person name="Read B.A."/>
            <person name="Kegel J."/>
            <person name="Klute M.J."/>
            <person name="Kuo A."/>
            <person name="Lefebvre S.C."/>
            <person name="Maumus F."/>
            <person name="Mayer C."/>
            <person name="Miller J."/>
            <person name="Monier A."/>
            <person name="Salamov A."/>
            <person name="Young J."/>
            <person name="Aguilar M."/>
            <person name="Claverie J.M."/>
            <person name="Frickenhaus S."/>
            <person name="Gonzalez K."/>
            <person name="Herman E.K."/>
            <person name="Lin Y.C."/>
            <person name="Napier J."/>
            <person name="Ogata H."/>
            <person name="Sarno A.F."/>
            <person name="Shmutz J."/>
            <person name="Schroeder D."/>
            <person name="de Vargas C."/>
            <person name="Verret F."/>
            <person name="von Dassow P."/>
            <person name="Valentin K."/>
            <person name="Van de Peer Y."/>
            <person name="Wheeler G."/>
            <person name="Dacks J.B."/>
            <person name="Delwiche C.F."/>
            <person name="Dyhrman S.T."/>
            <person name="Glockner G."/>
            <person name="John U."/>
            <person name="Richards T."/>
            <person name="Worden A.Z."/>
            <person name="Zhang X."/>
            <person name="Grigoriev I.V."/>
            <person name="Allen A.E."/>
            <person name="Bidle K."/>
            <person name="Borodovsky M."/>
            <person name="Bowler C."/>
            <person name="Brownlee C."/>
            <person name="Cock J.M."/>
            <person name="Elias M."/>
            <person name="Gladyshev V.N."/>
            <person name="Groth M."/>
            <person name="Guda C."/>
            <person name="Hadaegh A."/>
            <person name="Iglesias-Rodriguez M.D."/>
            <person name="Jenkins J."/>
            <person name="Jones B.M."/>
            <person name="Lawson T."/>
            <person name="Leese F."/>
            <person name="Lindquist E."/>
            <person name="Lobanov A."/>
            <person name="Lomsadze A."/>
            <person name="Malik S.B."/>
            <person name="Marsh M.E."/>
            <person name="Mackinder L."/>
            <person name="Mock T."/>
            <person name="Mueller-Roeber B."/>
            <person name="Pagarete A."/>
            <person name="Parker M."/>
            <person name="Probert I."/>
            <person name="Quesneville H."/>
            <person name="Raines C."/>
            <person name="Rensing S.A."/>
            <person name="Riano-Pachon D.M."/>
            <person name="Richier S."/>
            <person name="Rokitta S."/>
            <person name="Shiraiwa Y."/>
            <person name="Soanes D.M."/>
            <person name="van der Giezen M."/>
            <person name="Wahlund T.M."/>
            <person name="Williams B."/>
            <person name="Wilson W."/>
            <person name="Wolfe G."/>
            <person name="Wurch L.L."/>
        </authorList>
    </citation>
    <scope>NUCLEOTIDE SEQUENCE</scope>
</reference>
<dbReference type="EnsemblProtists" id="EOD18743">
    <property type="protein sequence ID" value="EOD18743"/>
    <property type="gene ID" value="EMIHUDRAFT_209281"/>
</dbReference>
<dbReference type="PaxDb" id="2903-EOD18743"/>
<feature type="compositionally biased region" description="Basic and acidic residues" evidence="1">
    <location>
        <begin position="42"/>
        <end position="71"/>
    </location>
</feature>
<dbReference type="RefSeq" id="XP_005771172.1">
    <property type="nucleotide sequence ID" value="XM_005771115.1"/>
</dbReference>
<evidence type="ECO:0000256" key="1">
    <source>
        <dbReference type="SAM" id="MobiDB-lite"/>
    </source>
</evidence>
<accession>A0A0D3J5F8</accession>
<dbReference type="HOGENOM" id="CLU_1463842_0_0_1"/>